<proteinExistence type="predicted"/>
<name>A0A090ALU2_9GAMM</name>
<protein>
    <recommendedName>
        <fullName evidence="4">DUF4845 domain-containing protein</fullName>
    </recommendedName>
</protein>
<sequence>MNFNIQQQRGLSGTTWLSLLIIFGLFLTVFFKLFPLYMDDVAVANALDKLKEGQNVAQKVDNQIRQEFLSYLSDSNKKGLTAIFNDESLKESFLINRNPDKGTVNLKLTYERTKPFMFNIFFLVKFQHKIEAS</sequence>
<evidence type="ECO:0000256" key="1">
    <source>
        <dbReference type="SAM" id="Phobius"/>
    </source>
</evidence>
<dbReference type="OrthoDB" id="6078083at2"/>
<dbReference type="Proteomes" id="UP000031623">
    <property type="component" value="Chromosome"/>
</dbReference>
<dbReference type="AlphaFoldDB" id="A0A090ALU2"/>
<evidence type="ECO:0000313" key="2">
    <source>
        <dbReference type="EMBL" id="BAP56792.1"/>
    </source>
</evidence>
<dbReference type="EMBL" id="AP014633">
    <property type="protein sequence ID" value="BAP56792.1"/>
    <property type="molecule type" value="Genomic_DNA"/>
</dbReference>
<accession>A0A090ALU2</accession>
<dbReference type="Pfam" id="PF16137">
    <property type="entry name" value="DUF4845"/>
    <property type="match status" value="1"/>
</dbReference>
<organism evidence="2 3">
    <name type="scientific">Thioploca ingrica</name>
    <dbReference type="NCBI Taxonomy" id="40754"/>
    <lineage>
        <taxon>Bacteria</taxon>
        <taxon>Pseudomonadati</taxon>
        <taxon>Pseudomonadota</taxon>
        <taxon>Gammaproteobacteria</taxon>
        <taxon>Thiotrichales</taxon>
        <taxon>Thiotrichaceae</taxon>
        <taxon>Thioploca</taxon>
    </lineage>
</organism>
<feature type="transmembrane region" description="Helical" evidence="1">
    <location>
        <begin position="16"/>
        <end position="34"/>
    </location>
</feature>
<dbReference type="HOGENOM" id="CLU_149778_1_2_6"/>
<keyword evidence="3" id="KW-1185">Reference proteome</keyword>
<keyword evidence="1" id="KW-1133">Transmembrane helix</keyword>
<evidence type="ECO:0000313" key="3">
    <source>
        <dbReference type="Proteomes" id="UP000031623"/>
    </source>
</evidence>
<dbReference type="STRING" id="40754.THII_2495"/>
<gene>
    <name evidence="2" type="ORF">THII_2495</name>
</gene>
<keyword evidence="1" id="KW-0472">Membrane</keyword>
<dbReference type="InterPro" id="IPR032314">
    <property type="entry name" value="DUF4845"/>
</dbReference>
<dbReference type="KEGG" id="tig:THII_2495"/>
<keyword evidence="1" id="KW-0812">Transmembrane</keyword>
<evidence type="ECO:0008006" key="4">
    <source>
        <dbReference type="Google" id="ProtNLM"/>
    </source>
</evidence>
<reference evidence="2" key="1">
    <citation type="journal article" date="2014" name="ISME J.">
        <title>Ecophysiology of Thioploca ingrica as revealed by the complete genome sequence supplemented with proteomic evidence.</title>
        <authorList>
            <person name="Kojima H."/>
            <person name="Ogura Y."/>
            <person name="Yamamoto N."/>
            <person name="Togashi T."/>
            <person name="Mori H."/>
            <person name="Watanabe T."/>
            <person name="Nemoto F."/>
            <person name="Kurokawa K."/>
            <person name="Hayashi T."/>
            <person name="Fukui M."/>
        </authorList>
    </citation>
    <scope>NUCLEOTIDE SEQUENCE [LARGE SCALE GENOMIC DNA]</scope>
</reference>